<dbReference type="SUPFAM" id="SSF111369">
    <property type="entry name" value="HlyD-like secretion proteins"/>
    <property type="match status" value="1"/>
</dbReference>
<dbReference type="KEGG" id="noc:Noc_1992"/>
<dbReference type="Proteomes" id="UP000006838">
    <property type="component" value="Chromosome"/>
</dbReference>
<dbReference type="Gene3D" id="2.40.30.170">
    <property type="match status" value="1"/>
</dbReference>
<evidence type="ECO:0000256" key="2">
    <source>
        <dbReference type="SAM" id="Coils"/>
    </source>
</evidence>
<dbReference type="EMBL" id="CP000127">
    <property type="protein sequence ID" value="ABA58454.1"/>
    <property type="molecule type" value="Genomic_DNA"/>
</dbReference>
<dbReference type="PANTHER" id="PTHR30469:SF15">
    <property type="entry name" value="HLYD FAMILY OF SECRETION PROTEINS"/>
    <property type="match status" value="1"/>
</dbReference>
<dbReference type="HOGENOM" id="CLU_018816_1_4_6"/>
<feature type="coiled-coil region" evidence="2">
    <location>
        <begin position="120"/>
        <end position="147"/>
    </location>
</feature>
<dbReference type="InterPro" id="IPR006143">
    <property type="entry name" value="RND_pump_MFP"/>
</dbReference>
<dbReference type="PANTHER" id="PTHR30469">
    <property type="entry name" value="MULTIDRUG RESISTANCE PROTEIN MDTA"/>
    <property type="match status" value="1"/>
</dbReference>
<reference evidence="4" key="1">
    <citation type="journal article" date="2006" name="Appl. Environ. Microbiol.">
        <title>Complete genome sequence of the marine, chemolithoautotrophic, ammonia-oxidizing bacterium Nitrosococcus oceani ATCC 19707.</title>
        <authorList>
            <person name="Klotz M.G."/>
            <person name="Arp D.J."/>
            <person name="Chain P.S.G."/>
            <person name="El-Sheikh A.F."/>
            <person name="Hauser L.J."/>
            <person name="Hommes N.G."/>
            <person name="Larimer F.W."/>
            <person name="Malfatti S.A."/>
            <person name="Norton J.M."/>
            <person name="Poret-Peterson A.T."/>
            <person name="Vergez L.M."/>
            <person name="Ward B.B."/>
        </authorList>
    </citation>
    <scope>NUCLEOTIDE SEQUENCE [LARGE SCALE GENOMIC DNA]</scope>
    <source>
        <strain evidence="4">ATCC 19707 / BCRC 17464 / NCIMB 11848 / C-107</strain>
    </source>
</reference>
<gene>
    <name evidence="3" type="ordered locus">Noc_1992</name>
</gene>
<dbReference type="NCBIfam" id="TIGR01730">
    <property type="entry name" value="RND_mfp"/>
    <property type="match status" value="1"/>
</dbReference>
<dbReference type="STRING" id="323261.Noc_1992"/>
<dbReference type="Gene3D" id="2.40.50.100">
    <property type="match status" value="1"/>
</dbReference>
<organism evidence="3 4">
    <name type="scientific">Nitrosococcus oceani (strain ATCC 19707 / BCRC 17464 / JCM 30415 / NCIMB 11848 / C-107)</name>
    <dbReference type="NCBI Taxonomy" id="323261"/>
    <lineage>
        <taxon>Bacteria</taxon>
        <taxon>Pseudomonadati</taxon>
        <taxon>Pseudomonadota</taxon>
        <taxon>Gammaproteobacteria</taxon>
        <taxon>Chromatiales</taxon>
        <taxon>Chromatiaceae</taxon>
        <taxon>Nitrosococcus</taxon>
    </lineage>
</organism>
<keyword evidence="4" id="KW-1185">Reference proteome</keyword>
<comment type="similarity">
    <text evidence="1">Belongs to the membrane fusion protein (MFP) (TC 8.A.1) family.</text>
</comment>
<proteinExistence type="inferred from homology"/>
<evidence type="ECO:0000256" key="1">
    <source>
        <dbReference type="ARBA" id="ARBA00009477"/>
    </source>
</evidence>
<dbReference type="eggNOG" id="COG0845">
    <property type="taxonomic scope" value="Bacteria"/>
</dbReference>
<name>Q3J9P2_NITOC</name>
<evidence type="ECO:0000313" key="4">
    <source>
        <dbReference type="Proteomes" id="UP000006838"/>
    </source>
</evidence>
<accession>Q3J9P2</accession>
<keyword evidence="2" id="KW-0175">Coiled coil</keyword>
<sequence length="374" mass="40786">MGRSAPVANVSRQLQQIGISVSSFITTARAKLSGIPINHLLLLFTLLLSSMPELQAAARELVTVKPLAQLAEFPPITASAEVITLNNSQLNAEVTAVILGLPVEIGQVVAPGTPLVLLEKTDLELALERAKATLNSLEASHALAQRQLTRTQSLAKKRLITEEILNQRETELKVSKAELAVQRITVKQQQRALEKTVIRAPFKAIVVERLGQVGELAMPGTPLIHILDAEQILVSAKLQPRDIFSLRNAATVVFIAENHPYSLKLHRVVPALDLRERSQEVRLRFTAAPALIGTTGDLVWRPKTPHLPADLLVRRGNKLGVFVLARERAKFVALADAHEGQPTKINLPGDTLIIIDGRFTLQDGEAVQVTNLAD</sequence>
<dbReference type="GO" id="GO:0015562">
    <property type="term" value="F:efflux transmembrane transporter activity"/>
    <property type="evidence" value="ECO:0007669"/>
    <property type="project" value="TreeGrafter"/>
</dbReference>
<evidence type="ECO:0000313" key="3">
    <source>
        <dbReference type="EMBL" id="ABA58454.1"/>
    </source>
</evidence>
<dbReference type="AlphaFoldDB" id="Q3J9P2"/>
<protein>
    <submittedName>
        <fullName evidence="3">Secretion protein HlyD</fullName>
    </submittedName>
</protein>
<dbReference type="InParanoid" id="Q3J9P2"/>
<dbReference type="Gene3D" id="1.10.287.470">
    <property type="entry name" value="Helix hairpin bin"/>
    <property type="match status" value="1"/>
</dbReference>
<dbReference type="GO" id="GO:1990281">
    <property type="term" value="C:efflux pump complex"/>
    <property type="evidence" value="ECO:0007669"/>
    <property type="project" value="TreeGrafter"/>
</dbReference>